<name>A0A399EEM4_9DEIN</name>
<accession>A0A399EEM4</accession>
<reference evidence="4 5" key="1">
    <citation type="submission" date="2018-08" db="EMBL/GenBank/DDBJ databases">
        <title>Meiothermus roseus NBRC 110900 genome sequencing project.</title>
        <authorList>
            <person name="Da Costa M.S."/>
            <person name="Albuquerque L."/>
            <person name="Raposo P."/>
            <person name="Froufe H.J.C."/>
            <person name="Barroso C.S."/>
            <person name="Egas C."/>
        </authorList>
    </citation>
    <scope>NUCLEOTIDE SEQUENCE [LARGE SCALE GENOMIC DNA]</scope>
    <source>
        <strain evidence="4 5">NBRC 110900</strain>
    </source>
</reference>
<organism evidence="4 5">
    <name type="scientific">Calidithermus roseus</name>
    <dbReference type="NCBI Taxonomy" id="1644118"/>
    <lineage>
        <taxon>Bacteria</taxon>
        <taxon>Thermotogati</taxon>
        <taxon>Deinococcota</taxon>
        <taxon>Deinococci</taxon>
        <taxon>Thermales</taxon>
        <taxon>Thermaceae</taxon>
        <taxon>Calidithermus</taxon>
    </lineage>
</organism>
<dbReference type="GO" id="GO:0009279">
    <property type="term" value="C:cell outer membrane"/>
    <property type="evidence" value="ECO:0007669"/>
    <property type="project" value="UniProtKB-SubCell"/>
</dbReference>
<dbReference type="InterPro" id="IPR036942">
    <property type="entry name" value="Beta-barrel_TonB_sf"/>
</dbReference>
<sequence length="331" mass="35377">MSVSNVVRRTSYVKRQTLNAPKHDPTASGVLHLARFGYRPSVTGDFPGGGSWGWFFALVVTVGAHLLATSQAQSLSVGLFASPGYLTPTLEGSLEAGGLTLSARLKRDAVGFGLEDDLEFGPAGRFVFGARADLGFGLQPLGWGAEAYLRGSLAQVGLEARVGYASASRALLWAGERNFGGFAGNLGASYRLDPNHTLRASLAYAGDVPGAIFQASTLGLEGAWALREGGATYLAGLGFRMGAYALLGWRGELGEEDTLLDATLRLGWVSRLELGLFQEELRLRLMSTIPLGGAPFEAAASLEGQNLRGDVSYDNGNQRWMVWLRYTFIFD</sequence>
<comment type="caution">
    <text evidence="4">The sequence shown here is derived from an EMBL/GenBank/DDBJ whole genome shotgun (WGS) entry which is preliminary data.</text>
</comment>
<dbReference type="Gene3D" id="2.40.170.20">
    <property type="entry name" value="TonB-dependent receptor, beta-barrel domain"/>
    <property type="match status" value="1"/>
</dbReference>
<dbReference type="EMBL" id="QWLA01000124">
    <property type="protein sequence ID" value="RIH81983.1"/>
    <property type="molecule type" value="Genomic_DNA"/>
</dbReference>
<evidence type="ECO:0000313" key="5">
    <source>
        <dbReference type="Proteomes" id="UP000265341"/>
    </source>
</evidence>
<dbReference type="SUPFAM" id="SSF56935">
    <property type="entry name" value="Porins"/>
    <property type="match status" value="1"/>
</dbReference>
<keyword evidence="2" id="KW-0472">Membrane</keyword>
<dbReference type="Proteomes" id="UP000265341">
    <property type="component" value="Unassembled WGS sequence"/>
</dbReference>
<proteinExistence type="predicted"/>
<evidence type="ECO:0000256" key="1">
    <source>
        <dbReference type="ARBA" id="ARBA00004442"/>
    </source>
</evidence>
<evidence type="ECO:0000313" key="4">
    <source>
        <dbReference type="EMBL" id="RIH81983.1"/>
    </source>
</evidence>
<evidence type="ECO:0000256" key="2">
    <source>
        <dbReference type="ARBA" id="ARBA00023136"/>
    </source>
</evidence>
<keyword evidence="5" id="KW-1185">Reference proteome</keyword>
<evidence type="ECO:0000256" key="3">
    <source>
        <dbReference type="ARBA" id="ARBA00023237"/>
    </source>
</evidence>
<gene>
    <name evidence="4" type="ORF">Mrose_03490</name>
</gene>
<protein>
    <submittedName>
        <fullName evidence="4">Uncharacterized protein</fullName>
    </submittedName>
</protein>
<dbReference type="AlphaFoldDB" id="A0A399EEM4"/>
<keyword evidence="3" id="KW-0998">Cell outer membrane</keyword>
<comment type="subcellular location">
    <subcellularLocation>
        <location evidence="1">Cell outer membrane</location>
    </subcellularLocation>
</comment>